<evidence type="ECO:0000313" key="5">
    <source>
        <dbReference type="EMBL" id="CCG81729.1"/>
    </source>
</evidence>
<dbReference type="Pfam" id="PF00312">
    <property type="entry name" value="Ribosomal_S15"/>
    <property type="match status" value="1"/>
</dbReference>
<dbReference type="GO" id="GO:0005840">
    <property type="term" value="C:ribosome"/>
    <property type="evidence" value="ECO:0007669"/>
    <property type="project" value="UniProtKB-KW"/>
</dbReference>
<dbReference type="CDD" id="cd00353">
    <property type="entry name" value="Ribosomal_S15p_S13e"/>
    <property type="match status" value="1"/>
</dbReference>
<gene>
    <name evidence="5" type="ORF">TAPDE_001564</name>
</gene>
<evidence type="ECO:0000313" key="6">
    <source>
        <dbReference type="Proteomes" id="UP000013776"/>
    </source>
</evidence>
<dbReference type="PANTHER" id="PTHR23321">
    <property type="entry name" value="RIBOSOMAL PROTEIN S15, BACTERIAL AND ORGANELLAR"/>
    <property type="match status" value="1"/>
</dbReference>
<organism evidence="5 6">
    <name type="scientific">Taphrina deformans (strain PYCC 5710 / ATCC 11124 / CBS 356.35 / IMI 108563 / JCM 9778 / NBRC 8474)</name>
    <name type="common">Peach leaf curl fungus</name>
    <name type="synonym">Lalaria deformans</name>
    <dbReference type="NCBI Taxonomy" id="1097556"/>
    <lineage>
        <taxon>Eukaryota</taxon>
        <taxon>Fungi</taxon>
        <taxon>Dikarya</taxon>
        <taxon>Ascomycota</taxon>
        <taxon>Taphrinomycotina</taxon>
        <taxon>Taphrinomycetes</taxon>
        <taxon>Taphrinales</taxon>
        <taxon>Taphrinaceae</taxon>
        <taxon>Taphrina</taxon>
    </lineage>
</organism>
<keyword evidence="3 4" id="KW-0687">Ribonucleoprotein</keyword>
<comment type="caution">
    <text evidence="5">The sequence shown here is derived from an EMBL/GenBank/DDBJ whole genome shotgun (WGS) entry which is preliminary data.</text>
</comment>
<dbReference type="GO" id="GO:1990904">
    <property type="term" value="C:ribonucleoprotein complex"/>
    <property type="evidence" value="ECO:0007669"/>
    <property type="project" value="UniProtKB-KW"/>
</dbReference>
<evidence type="ECO:0000256" key="1">
    <source>
        <dbReference type="ARBA" id="ARBA00008434"/>
    </source>
</evidence>
<dbReference type="EMBL" id="CAHR02000056">
    <property type="protein sequence ID" value="CCG81729.1"/>
    <property type="molecule type" value="Genomic_DNA"/>
</dbReference>
<dbReference type="SMART" id="SM01387">
    <property type="entry name" value="Ribosomal_S15"/>
    <property type="match status" value="1"/>
</dbReference>
<proteinExistence type="inferred from homology"/>
<keyword evidence="2 4" id="KW-0689">Ribosomal protein</keyword>
<evidence type="ECO:0000256" key="4">
    <source>
        <dbReference type="RuleBase" id="RU003919"/>
    </source>
</evidence>
<dbReference type="STRING" id="1097556.R4X870"/>
<dbReference type="HAMAP" id="MF_01343_B">
    <property type="entry name" value="Ribosomal_uS15_B"/>
    <property type="match status" value="1"/>
</dbReference>
<dbReference type="SUPFAM" id="SSF47060">
    <property type="entry name" value="S15/NS1 RNA-binding domain"/>
    <property type="match status" value="1"/>
</dbReference>
<evidence type="ECO:0000256" key="2">
    <source>
        <dbReference type="ARBA" id="ARBA00022980"/>
    </source>
</evidence>
<dbReference type="InterPro" id="IPR005290">
    <property type="entry name" value="Ribosomal_uS15_bac-type"/>
</dbReference>
<dbReference type="NCBIfam" id="TIGR00952">
    <property type="entry name" value="S15_bact"/>
    <property type="match status" value="1"/>
</dbReference>
<dbReference type="GO" id="GO:0006412">
    <property type="term" value="P:translation"/>
    <property type="evidence" value="ECO:0007669"/>
    <property type="project" value="InterPro"/>
</dbReference>
<reference evidence="5 6" key="1">
    <citation type="journal article" date="2013" name="MBio">
        <title>Genome sequencing of the plant pathogen Taphrina deformans, the causal agent of peach leaf curl.</title>
        <authorList>
            <person name="Cisse O.H."/>
            <person name="Almeida J.M.G.C.F."/>
            <person name="Fonseca A."/>
            <person name="Kumar A.A."/>
            <person name="Salojaervi J."/>
            <person name="Overmyer K."/>
            <person name="Hauser P.M."/>
            <person name="Pagni M."/>
        </authorList>
    </citation>
    <scope>NUCLEOTIDE SEQUENCE [LARGE SCALE GENOMIC DNA]</scope>
    <source>
        <strain evidence="6">PYCC 5710 / ATCC 11124 / CBS 356.35 / IMI 108563 / JCM 9778 / NBRC 8474</strain>
    </source>
</reference>
<dbReference type="InterPro" id="IPR009068">
    <property type="entry name" value="uS15_NS1_RNA-bd_sf"/>
</dbReference>
<dbReference type="PANTHER" id="PTHR23321:SF26">
    <property type="entry name" value="SMALL RIBOSOMAL SUBUNIT PROTEIN US15M"/>
    <property type="match status" value="1"/>
</dbReference>
<accession>R4X870</accession>
<name>R4X870_TAPDE</name>
<comment type="similarity">
    <text evidence="1 4">Belongs to the universal ribosomal protein uS15 family.</text>
</comment>
<dbReference type="GO" id="GO:0003735">
    <property type="term" value="F:structural constituent of ribosome"/>
    <property type="evidence" value="ECO:0007669"/>
    <property type="project" value="InterPro"/>
</dbReference>
<dbReference type="VEuPathDB" id="FungiDB:TAPDE_001564"/>
<dbReference type="Proteomes" id="UP000013776">
    <property type="component" value="Unassembled WGS sequence"/>
</dbReference>
<dbReference type="GO" id="GO:0005737">
    <property type="term" value="C:cytoplasm"/>
    <property type="evidence" value="ECO:0007669"/>
    <property type="project" value="UniProtKB-ARBA"/>
</dbReference>
<sequence>MLNHKRLFSTTTTALAKRRQIAIQRKKANVARQAVLKAERSPANFDPIIGVPTEFTRSLLTPTAALSSSAQAQGSLYFNKDQISSIQSAVGDALLAREQQENTLGHSVYRKPQTLDSTIKKDVLNPSATQIAHQEILQKRLEEISLANTQNSDASSRIISLQNSNARTLRAFNTAHAIREFGRCEGDTGSAEVQAAILTARILAESTHIANNKKDVHSFRGFRGLVHQRQKVLKYLRTESVERYFSCIDRLGLSDQAVVKEITM</sequence>
<dbReference type="Gene3D" id="1.10.287.10">
    <property type="entry name" value="S15/NS1, RNA-binding"/>
    <property type="match status" value="1"/>
</dbReference>
<dbReference type="eggNOG" id="KOG2815">
    <property type="taxonomic scope" value="Eukaryota"/>
</dbReference>
<evidence type="ECO:0000256" key="3">
    <source>
        <dbReference type="ARBA" id="ARBA00023274"/>
    </source>
</evidence>
<keyword evidence="6" id="KW-1185">Reference proteome</keyword>
<dbReference type="InterPro" id="IPR000589">
    <property type="entry name" value="Ribosomal_uS15"/>
</dbReference>
<protein>
    <submittedName>
        <fullName evidence="5">Probable 40S ribosomal protein S28, mitochondrial</fullName>
    </submittedName>
</protein>
<dbReference type="AlphaFoldDB" id="R4X870"/>
<dbReference type="OrthoDB" id="441444at2759"/>